<keyword evidence="2" id="KW-1185">Reference proteome</keyword>
<reference evidence="1 2" key="1">
    <citation type="submission" date="2019-11" db="EMBL/GenBank/DDBJ databases">
        <title>Escherichia alba sp. nov. isolated from the gut of plastic-eating superworms Zophobas atratus.</title>
        <authorList>
            <person name="Yang Y."/>
        </authorList>
    </citation>
    <scope>NUCLEOTIDE SEQUENCE [LARGE SCALE GENOMIC DNA]</scope>
    <source>
        <strain evidence="2">BIT-B35</strain>
    </source>
</reference>
<proteinExistence type="predicted"/>
<name>A0A6L6IKB3_9ENTR</name>
<dbReference type="Proteomes" id="UP000477739">
    <property type="component" value="Unassembled WGS sequence"/>
</dbReference>
<organism evidence="1 2">
    <name type="scientific">Intestinirhabdus alba</name>
    <dbReference type="NCBI Taxonomy" id="2899544"/>
    <lineage>
        <taxon>Bacteria</taxon>
        <taxon>Pseudomonadati</taxon>
        <taxon>Pseudomonadota</taxon>
        <taxon>Gammaproteobacteria</taxon>
        <taxon>Enterobacterales</taxon>
        <taxon>Enterobacteriaceae</taxon>
        <taxon>Intestinirhabdus</taxon>
    </lineage>
</organism>
<gene>
    <name evidence="1" type="ORF">GJV78_13635</name>
</gene>
<evidence type="ECO:0000313" key="1">
    <source>
        <dbReference type="EMBL" id="MTH47281.1"/>
    </source>
</evidence>
<accession>A0A6L6IKB3</accession>
<sequence length="69" mass="7718">MHIASRGRYRHKAIIMPLLKSSPADNDDDDEMTCRHRVETGGVSINAFKISLLKTGMKNAYGWLSQLNG</sequence>
<protein>
    <submittedName>
        <fullName evidence="1">Uncharacterized protein</fullName>
    </submittedName>
</protein>
<comment type="caution">
    <text evidence="1">The sequence shown here is derived from an EMBL/GenBank/DDBJ whole genome shotgun (WGS) entry which is preliminary data.</text>
</comment>
<evidence type="ECO:0000313" key="2">
    <source>
        <dbReference type="Proteomes" id="UP000477739"/>
    </source>
</evidence>
<dbReference type="RefSeq" id="WP_155108882.1">
    <property type="nucleotide sequence ID" value="NZ_WMJZ01000018.1"/>
</dbReference>
<dbReference type="EMBL" id="WMJZ01000018">
    <property type="protein sequence ID" value="MTH47281.1"/>
    <property type="molecule type" value="Genomic_DNA"/>
</dbReference>
<dbReference type="AlphaFoldDB" id="A0A6L6IKB3"/>